<keyword evidence="2" id="KW-1185">Reference proteome</keyword>
<dbReference type="RefSeq" id="WP_195798432.1">
    <property type="nucleotide sequence ID" value="NZ_CP061379.1"/>
</dbReference>
<name>A0A7S9D0D4_9BRAD</name>
<dbReference type="Proteomes" id="UP000594621">
    <property type="component" value="Chromosome"/>
</dbReference>
<dbReference type="AlphaFoldDB" id="A0A7S9D0D4"/>
<proteinExistence type="predicted"/>
<gene>
    <name evidence="1" type="ORF">IC761_20405</name>
</gene>
<reference evidence="1 2" key="1">
    <citation type="submission" date="2020-09" db="EMBL/GenBank/DDBJ databases">
        <title>Complete genomes of bradyrhizobia occurring on native shrubby legumes in Australia.</title>
        <authorList>
            <person name="Lafay B."/>
        </authorList>
    </citation>
    <scope>NUCLEOTIDE SEQUENCE [LARGE SCALE GENOMIC DNA]</scope>
    <source>
        <strain evidence="1 2">BDV5040</strain>
    </source>
</reference>
<protein>
    <submittedName>
        <fullName evidence="1">DUF2735 domain-containing protein</fullName>
    </submittedName>
</protein>
<evidence type="ECO:0000313" key="1">
    <source>
        <dbReference type="EMBL" id="QPF88883.1"/>
    </source>
</evidence>
<dbReference type="KEGG" id="bcou:IC761_20405"/>
<dbReference type="Pfam" id="PF10931">
    <property type="entry name" value="DUF2735"/>
    <property type="match status" value="1"/>
</dbReference>
<sequence>MMNNGLSEGSATIYQFPVGGRAALGGRRYGETRVSADRLSFPVNETICSGSWYHQEAVDEAKPKWDR</sequence>
<dbReference type="EMBL" id="CP061379">
    <property type="protein sequence ID" value="QPF88883.1"/>
    <property type="molecule type" value="Genomic_DNA"/>
</dbReference>
<accession>A0A7S9D0D4</accession>
<dbReference type="InterPro" id="IPR021232">
    <property type="entry name" value="DUF2735"/>
</dbReference>
<evidence type="ECO:0000313" key="2">
    <source>
        <dbReference type="Proteomes" id="UP000594621"/>
    </source>
</evidence>
<organism evidence="1 2">
    <name type="scientific">Bradyrhizobium commune</name>
    <dbReference type="NCBI Taxonomy" id="83627"/>
    <lineage>
        <taxon>Bacteria</taxon>
        <taxon>Pseudomonadati</taxon>
        <taxon>Pseudomonadota</taxon>
        <taxon>Alphaproteobacteria</taxon>
        <taxon>Hyphomicrobiales</taxon>
        <taxon>Nitrobacteraceae</taxon>
        <taxon>Bradyrhizobium</taxon>
    </lineage>
</organism>